<evidence type="ECO:0000259" key="2">
    <source>
        <dbReference type="Pfam" id="PF07859"/>
    </source>
</evidence>
<accession>A0ABW9A0S4</accession>
<dbReference type="SUPFAM" id="SSF53474">
    <property type="entry name" value="alpha/beta-Hydrolases"/>
    <property type="match status" value="1"/>
</dbReference>
<sequence>MIEPIQFPSRPFDPTFADPRIVKFNQDLRAAFSEAPARTEIPLEIERTRLVGNGKLRIAQSDKPTDISTFSIPGPAGELTVRKLIPKQSADPIGIYLHFHGGGFCLGSSAGQDGLLSNLAHEAGVVVLSLDYRLAPENPYPAGLADAEAAAWWLVKQCTTEFGTSQIVLGGESAGAYLTLTTALRLRDRHGFESLAGLNLSQGGYDLRMTPSMQNANDSLVLDRPTFLVHMGRLFSASNQRHDLQSNPLYADLRRLPRSHITVGTIDPLIDDNMFLYMRLLSANVDAEMNIYPGGFHGFNLVDTPLAESANHRIHCFVRNSCTTNRLR</sequence>
<keyword evidence="1 3" id="KW-0378">Hydrolase</keyword>
<dbReference type="InterPro" id="IPR050300">
    <property type="entry name" value="GDXG_lipolytic_enzyme"/>
</dbReference>
<name>A0ABW9A0S4_9BURK</name>
<dbReference type="RefSeq" id="WP_408335185.1">
    <property type="nucleotide sequence ID" value="NZ_JAQQFH010000051.1"/>
</dbReference>
<evidence type="ECO:0000313" key="3">
    <source>
        <dbReference type="EMBL" id="MFL9888626.1"/>
    </source>
</evidence>
<dbReference type="EMBL" id="JAQQFN010000044">
    <property type="protein sequence ID" value="MFL9888626.1"/>
    <property type="molecule type" value="Genomic_DNA"/>
</dbReference>
<dbReference type="PANTHER" id="PTHR48081:SF8">
    <property type="entry name" value="ALPHA_BETA HYDROLASE FOLD-3 DOMAIN-CONTAINING PROTEIN-RELATED"/>
    <property type="match status" value="1"/>
</dbReference>
<dbReference type="Pfam" id="PF07859">
    <property type="entry name" value="Abhydrolase_3"/>
    <property type="match status" value="1"/>
</dbReference>
<comment type="caution">
    <text evidence="3">The sequence shown here is derived from an EMBL/GenBank/DDBJ whole genome shotgun (WGS) entry which is preliminary data.</text>
</comment>
<dbReference type="InterPro" id="IPR029058">
    <property type="entry name" value="AB_hydrolase_fold"/>
</dbReference>
<protein>
    <submittedName>
        <fullName evidence="3">Alpha/beta hydrolase</fullName>
    </submittedName>
</protein>
<proteinExistence type="predicted"/>
<dbReference type="PANTHER" id="PTHR48081">
    <property type="entry name" value="AB HYDROLASE SUPERFAMILY PROTEIN C4A8.06C"/>
    <property type="match status" value="1"/>
</dbReference>
<dbReference type="GO" id="GO:0016787">
    <property type="term" value="F:hydrolase activity"/>
    <property type="evidence" value="ECO:0007669"/>
    <property type="project" value="UniProtKB-KW"/>
</dbReference>
<dbReference type="Gene3D" id="3.40.50.1820">
    <property type="entry name" value="alpha/beta hydrolase"/>
    <property type="match status" value="1"/>
</dbReference>
<gene>
    <name evidence="3" type="ORF">PQR66_36765</name>
</gene>
<organism evidence="3 4">
    <name type="scientific">Paraburkholderia agricolaris</name>
    <dbReference type="NCBI Taxonomy" id="2152888"/>
    <lineage>
        <taxon>Bacteria</taxon>
        <taxon>Pseudomonadati</taxon>
        <taxon>Pseudomonadota</taxon>
        <taxon>Betaproteobacteria</taxon>
        <taxon>Burkholderiales</taxon>
        <taxon>Burkholderiaceae</taxon>
        <taxon>Paraburkholderia</taxon>
    </lineage>
</organism>
<keyword evidence="4" id="KW-1185">Reference proteome</keyword>
<evidence type="ECO:0000256" key="1">
    <source>
        <dbReference type="ARBA" id="ARBA00022801"/>
    </source>
</evidence>
<evidence type="ECO:0000313" key="4">
    <source>
        <dbReference type="Proteomes" id="UP001629249"/>
    </source>
</evidence>
<dbReference type="InterPro" id="IPR013094">
    <property type="entry name" value="AB_hydrolase_3"/>
</dbReference>
<dbReference type="Proteomes" id="UP001629249">
    <property type="component" value="Unassembled WGS sequence"/>
</dbReference>
<feature type="domain" description="Alpha/beta hydrolase fold-3" evidence="2">
    <location>
        <begin position="97"/>
        <end position="299"/>
    </location>
</feature>
<reference evidence="3 4" key="1">
    <citation type="journal article" date="2024" name="Chem. Sci.">
        <title>Discovery of megapolipeptins by genome mining of a Burkholderiales bacteria collection.</title>
        <authorList>
            <person name="Paulo B.S."/>
            <person name="Recchia M.J.J."/>
            <person name="Lee S."/>
            <person name="Fergusson C.H."/>
            <person name="Romanowski S.B."/>
            <person name="Hernandez A."/>
            <person name="Krull N."/>
            <person name="Liu D.Y."/>
            <person name="Cavanagh H."/>
            <person name="Bos A."/>
            <person name="Gray C.A."/>
            <person name="Murphy B.T."/>
            <person name="Linington R.G."/>
            <person name="Eustaquio A.S."/>
        </authorList>
    </citation>
    <scope>NUCLEOTIDE SEQUENCE [LARGE SCALE GENOMIC DNA]</scope>
    <source>
        <strain evidence="3 4">RL16-012-BIC-B</strain>
    </source>
</reference>